<protein>
    <submittedName>
        <fullName evidence="1">Uncharacterized protein</fullName>
    </submittedName>
</protein>
<gene>
    <name evidence="1" type="ORF">PsorP6_015304</name>
</gene>
<keyword evidence="2" id="KW-1185">Reference proteome</keyword>
<dbReference type="Proteomes" id="UP001163321">
    <property type="component" value="Chromosome 7"/>
</dbReference>
<proteinExistence type="predicted"/>
<name>A0ACC0VSZ5_9STRA</name>
<evidence type="ECO:0000313" key="2">
    <source>
        <dbReference type="Proteomes" id="UP001163321"/>
    </source>
</evidence>
<evidence type="ECO:0000313" key="1">
    <source>
        <dbReference type="EMBL" id="KAI9909465.1"/>
    </source>
</evidence>
<accession>A0ACC0VSZ5</accession>
<sequence length="122" mass="13840">MVSFGWWIARTDGDWRIASANLQIFLLKKYVFASLIHFVIEAYYKFAYFKLAGATLLIFINKQDLPRALSSAEIDDALSLRSDQLSSRHWKNLSCSAATGDGLADGIDWLVNDVESRIFVME</sequence>
<comment type="caution">
    <text evidence="1">The sequence shown here is derived from an EMBL/GenBank/DDBJ whole genome shotgun (WGS) entry which is preliminary data.</text>
</comment>
<dbReference type="EMBL" id="CM047586">
    <property type="protein sequence ID" value="KAI9909465.1"/>
    <property type="molecule type" value="Genomic_DNA"/>
</dbReference>
<reference evidence="1 2" key="1">
    <citation type="journal article" date="2022" name="bioRxiv">
        <title>The genome of the oomycete Peronosclerospora sorghi, a cosmopolitan pathogen of maize and sorghum, is inflated with dispersed pseudogenes.</title>
        <authorList>
            <person name="Fletcher K."/>
            <person name="Martin F."/>
            <person name="Isakeit T."/>
            <person name="Cavanaugh K."/>
            <person name="Magill C."/>
            <person name="Michelmore R."/>
        </authorList>
    </citation>
    <scope>NUCLEOTIDE SEQUENCE [LARGE SCALE GENOMIC DNA]</scope>
    <source>
        <strain evidence="1">P6</strain>
    </source>
</reference>
<organism evidence="1 2">
    <name type="scientific">Peronosclerospora sorghi</name>
    <dbReference type="NCBI Taxonomy" id="230839"/>
    <lineage>
        <taxon>Eukaryota</taxon>
        <taxon>Sar</taxon>
        <taxon>Stramenopiles</taxon>
        <taxon>Oomycota</taxon>
        <taxon>Peronosporomycetes</taxon>
        <taxon>Peronosporales</taxon>
        <taxon>Peronosporaceae</taxon>
        <taxon>Peronosclerospora</taxon>
    </lineage>
</organism>